<sequence>MGVVGVGMKKGVAVWELPRLVRRRRTPFRLGDPLPTDNCLQPAHDPPANRAVRTQLVVTICVVGLPRGEMGVCWGWG</sequence>
<gene>
    <name evidence="1" type="ORF">TIFTF001_019178</name>
</gene>
<keyword evidence="2" id="KW-1185">Reference proteome</keyword>
<evidence type="ECO:0000313" key="1">
    <source>
        <dbReference type="EMBL" id="GMN50004.1"/>
    </source>
</evidence>
<dbReference type="AlphaFoldDB" id="A0AA88DJC9"/>
<organism evidence="1 2">
    <name type="scientific">Ficus carica</name>
    <name type="common">Common fig</name>
    <dbReference type="NCBI Taxonomy" id="3494"/>
    <lineage>
        <taxon>Eukaryota</taxon>
        <taxon>Viridiplantae</taxon>
        <taxon>Streptophyta</taxon>
        <taxon>Embryophyta</taxon>
        <taxon>Tracheophyta</taxon>
        <taxon>Spermatophyta</taxon>
        <taxon>Magnoliopsida</taxon>
        <taxon>eudicotyledons</taxon>
        <taxon>Gunneridae</taxon>
        <taxon>Pentapetalae</taxon>
        <taxon>rosids</taxon>
        <taxon>fabids</taxon>
        <taxon>Rosales</taxon>
        <taxon>Moraceae</taxon>
        <taxon>Ficeae</taxon>
        <taxon>Ficus</taxon>
    </lineage>
</organism>
<name>A0AA88DJC9_FICCA</name>
<evidence type="ECO:0000313" key="2">
    <source>
        <dbReference type="Proteomes" id="UP001187192"/>
    </source>
</evidence>
<comment type="caution">
    <text evidence="1">The sequence shown here is derived from an EMBL/GenBank/DDBJ whole genome shotgun (WGS) entry which is preliminary data.</text>
</comment>
<accession>A0AA88DJC9</accession>
<reference evidence="1" key="1">
    <citation type="submission" date="2023-07" db="EMBL/GenBank/DDBJ databases">
        <title>draft genome sequence of fig (Ficus carica).</title>
        <authorList>
            <person name="Takahashi T."/>
            <person name="Nishimura K."/>
        </authorList>
    </citation>
    <scope>NUCLEOTIDE SEQUENCE</scope>
</reference>
<protein>
    <submittedName>
        <fullName evidence="1">Uncharacterized protein</fullName>
    </submittedName>
</protein>
<proteinExistence type="predicted"/>
<dbReference type="EMBL" id="BTGU01000032">
    <property type="protein sequence ID" value="GMN50004.1"/>
    <property type="molecule type" value="Genomic_DNA"/>
</dbReference>
<dbReference type="Proteomes" id="UP001187192">
    <property type="component" value="Unassembled WGS sequence"/>
</dbReference>